<keyword evidence="2" id="KW-1185">Reference proteome</keyword>
<protein>
    <submittedName>
        <fullName evidence="1">Uncharacterized protein</fullName>
    </submittedName>
</protein>
<gene>
    <name evidence="1" type="ORF">PENANT_c001G08572</name>
</gene>
<organism evidence="1 2">
    <name type="scientific">Penicillium antarcticum</name>
    <dbReference type="NCBI Taxonomy" id="416450"/>
    <lineage>
        <taxon>Eukaryota</taxon>
        <taxon>Fungi</taxon>
        <taxon>Dikarya</taxon>
        <taxon>Ascomycota</taxon>
        <taxon>Pezizomycotina</taxon>
        <taxon>Eurotiomycetes</taxon>
        <taxon>Eurotiomycetidae</taxon>
        <taxon>Eurotiales</taxon>
        <taxon>Aspergillaceae</taxon>
        <taxon>Penicillium</taxon>
    </lineage>
</organism>
<evidence type="ECO:0000313" key="1">
    <source>
        <dbReference type="EMBL" id="OQD90542.1"/>
    </source>
</evidence>
<name>A0A1V6QNL8_9EURO</name>
<sequence length="99" mass="10925">MADITGVTCEIFSCGTSRALALFFSHIQGHVSAPEGGFRILDPLLTQSRALGRPSRREIPAHVKAAKFFVAQSFAVPQPYVVLRRGVGLACKDWFRVFF</sequence>
<reference evidence="2" key="1">
    <citation type="journal article" date="2017" name="Nat. Microbiol.">
        <title>Global analysis of biosynthetic gene clusters reveals vast potential of secondary metabolite production in Penicillium species.</title>
        <authorList>
            <person name="Nielsen J.C."/>
            <person name="Grijseels S."/>
            <person name="Prigent S."/>
            <person name="Ji B."/>
            <person name="Dainat J."/>
            <person name="Nielsen K.F."/>
            <person name="Frisvad J.C."/>
            <person name="Workman M."/>
            <person name="Nielsen J."/>
        </authorList>
    </citation>
    <scope>NUCLEOTIDE SEQUENCE [LARGE SCALE GENOMIC DNA]</scope>
    <source>
        <strain evidence="2">IBT 31811</strain>
    </source>
</reference>
<proteinExistence type="predicted"/>
<evidence type="ECO:0000313" key="2">
    <source>
        <dbReference type="Proteomes" id="UP000191672"/>
    </source>
</evidence>
<accession>A0A1V6QNL8</accession>
<dbReference type="Proteomes" id="UP000191672">
    <property type="component" value="Unassembled WGS sequence"/>
</dbReference>
<comment type="caution">
    <text evidence="1">The sequence shown here is derived from an EMBL/GenBank/DDBJ whole genome shotgun (WGS) entry which is preliminary data.</text>
</comment>
<dbReference type="AlphaFoldDB" id="A0A1V6QNL8"/>
<dbReference type="EMBL" id="MDYN01000001">
    <property type="protein sequence ID" value="OQD90542.1"/>
    <property type="molecule type" value="Genomic_DNA"/>
</dbReference>